<dbReference type="GO" id="GO:0006352">
    <property type="term" value="P:DNA-templated transcription initiation"/>
    <property type="evidence" value="ECO:0007669"/>
    <property type="project" value="InterPro"/>
</dbReference>
<evidence type="ECO:0000256" key="1">
    <source>
        <dbReference type="ARBA" id="ARBA00010641"/>
    </source>
</evidence>
<dbReference type="PANTHER" id="PTHR43133:SF63">
    <property type="entry name" value="RNA POLYMERASE SIGMA FACTOR FECI-RELATED"/>
    <property type="match status" value="1"/>
</dbReference>
<dbReference type="GO" id="GO:0003677">
    <property type="term" value="F:DNA binding"/>
    <property type="evidence" value="ECO:0007669"/>
    <property type="project" value="InterPro"/>
</dbReference>
<feature type="domain" description="RNA polymerase sigma-70 region 2" evidence="5">
    <location>
        <begin position="13"/>
        <end position="76"/>
    </location>
</feature>
<proteinExistence type="inferred from homology"/>
<dbReference type="InterPro" id="IPR013249">
    <property type="entry name" value="RNA_pol_sigma70_r4_t2"/>
</dbReference>
<dbReference type="InterPro" id="IPR007627">
    <property type="entry name" value="RNA_pol_sigma70_r2"/>
</dbReference>
<reference evidence="7 8" key="1">
    <citation type="submission" date="2018-10" db="EMBL/GenBank/DDBJ databases">
        <title>Draft genome of Cortibacter populi DSM10536.</title>
        <authorList>
            <person name="Bernier A.-M."/>
            <person name="Bernard K."/>
        </authorList>
    </citation>
    <scope>NUCLEOTIDE SEQUENCE [LARGE SCALE GENOMIC DNA]</scope>
    <source>
        <strain evidence="7 8">DSM 105136</strain>
    </source>
</reference>
<evidence type="ECO:0000256" key="4">
    <source>
        <dbReference type="ARBA" id="ARBA00023163"/>
    </source>
</evidence>
<dbReference type="NCBIfam" id="TIGR02937">
    <property type="entry name" value="sigma70-ECF"/>
    <property type="match status" value="1"/>
</dbReference>
<dbReference type="EMBL" id="RDQO01000001">
    <property type="protein sequence ID" value="RMX08293.1"/>
    <property type="molecule type" value="Genomic_DNA"/>
</dbReference>
<dbReference type="AlphaFoldDB" id="A0A3M6QZF0"/>
<keyword evidence="8" id="KW-1185">Reference proteome</keyword>
<gene>
    <name evidence="7" type="ORF">D8I35_04100</name>
</gene>
<dbReference type="Gene3D" id="1.10.10.10">
    <property type="entry name" value="Winged helix-like DNA-binding domain superfamily/Winged helix DNA-binding domain"/>
    <property type="match status" value="1"/>
</dbReference>
<dbReference type="Pfam" id="PF08281">
    <property type="entry name" value="Sigma70_r4_2"/>
    <property type="match status" value="1"/>
</dbReference>
<protein>
    <submittedName>
        <fullName evidence="7">Sigma-70 family RNA polymerase sigma factor</fullName>
    </submittedName>
</protein>
<dbReference type="InterPro" id="IPR014284">
    <property type="entry name" value="RNA_pol_sigma-70_dom"/>
</dbReference>
<dbReference type="InterPro" id="IPR013325">
    <property type="entry name" value="RNA_pol_sigma_r2"/>
</dbReference>
<keyword evidence="3" id="KW-0731">Sigma factor</keyword>
<dbReference type="OrthoDB" id="192021at2"/>
<dbReference type="Proteomes" id="UP000278006">
    <property type="component" value="Unassembled WGS sequence"/>
</dbReference>
<dbReference type="InterPro" id="IPR039425">
    <property type="entry name" value="RNA_pol_sigma-70-like"/>
</dbReference>
<comment type="similarity">
    <text evidence="1">Belongs to the sigma-70 factor family. ECF subfamily.</text>
</comment>
<evidence type="ECO:0000256" key="2">
    <source>
        <dbReference type="ARBA" id="ARBA00023015"/>
    </source>
</evidence>
<dbReference type="SUPFAM" id="SSF88659">
    <property type="entry name" value="Sigma3 and sigma4 domains of RNA polymerase sigma factors"/>
    <property type="match status" value="1"/>
</dbReference>
<keyword evidence="4" id="KW-0804">Transcription</keyword>
<evidence type="ECO:0000256" key="3">
    <source>
        <dbReference type="ARBA" id="ARBA00023082"/>
    </source>
</evidence>
<keyword evidence="2" id="KW-0805">Transcription regulation</keyword>
<dbReference type="InterPro" id="IPR036388">
    <property type="entry name" value="WH-like_DNA-bd_sf"/>
</dbReference>
<name>A0A3M6QZF0_9BURK</name>
<evidence type="ECO:0000313" key="8">
    <source>
        <dbReference type="Proteomes" id="UP000278006"/>
    </source>
</evidence>
<feature type="domain" description="RNA polymerase sigma factor 70 region 4 type 2" evidence="6">
    <location>
        <begin position="108"/>
        <end position="156"/>
    </location>
</feature>
<dbReference type="GO" id="GO:0016987">
    <property type="term" value="F:sigma factor activity"/>
    <property type="evidence" value="ECO:0007669"/>
    <property type="project" value="UniProtKB-KW"/>
</dbReference>
<evidence type="ECO:0000259" key="6">
    <source>
        <dbReference type="Pfam" id="PF08281"/>
    </source>
</evidence>
<dbReference type="RefSeq" id="WP_122226416.1">
    <property type="nucleotide sequence ID" value="NZ_RDQO01000001.1"/>
</dbReference>
<dbReference type="Gene3D" id="1.10.1740.10">
    <property type="match status" value="1"/>
</dbReference>
<accession>A0A3M6QZF0</accession>
<dbReference type="PANTHER" id="PTHR43133">
    <property type="entry name" value="RNA POLYMERASE ECF-TYPE SIGMA FACTO"/>
    <property type="match status" value="1"/>
</dbReference>
<dbReference type="InterPro" id="IPR013324">
    <property type="entry name" value="RNA_pol_sigma_r3/r4-like"/>
</dbReference>
<evidence type="ECO:0000259" key="5">
    <source>
        <dbReference type="Pfam" id="PF04542"/>
    </source>
</evidence>
<dbReference type="SUPFAM" id="SSF88946">
    <property type="entry name" value="Sigma2 domain of RNA polymerase sigma factors"/>
    <property type="match status" value="1"/>
</dbReference>
<sequence>MSSPASLTPALLAHYEELVTYVHKRFPAHDFARDVIHQVCLQLLHSPPDEEVRAPLAYLRRMSLHRALDWCRARTRSQAWLDYVEAPPDSRSHDEDGACLLDFQQQLQALVDIIEALPPRPRQCFLLHRIHGMEQADIANQTGISRAAVAQHVRTATQRICRDWAPARHLASGRLDAGAARANAGST</sequence>
<evidence type="ECO:0000313" key="7">
    <source>
        <dbReference type="EMBL" id="RMX08293.1"/>
    </source>
</evidence>
<dbReference type="Pfam" id="PF04542">
    <property type="entry name" value="Sigma70_r2"/>
    <property type="match status" value="1"/>
</dbReference>
<comment type="caution">
    <text evidence="7">The sequence shown here is derived from an EMBL/GenBank/DDBJ whole genome shotgun (WGS) entry which is preliminary data.</text>
</comment>
<organism evidence="7 8">
    <name type="scientific">Corticibacter populi</name>
    <dbReference type="NCBI Taxonomy" id="1550736"/>
    <lineage>
        <taxon>Bacteria</taxon>
        <taxon>Pseudomonadati</taxon>
        <taxon>Pseudomonadota</taxon>
        <taxon>Betaproteobacteria</taxon>
        <taxon>Burkholderiales</taxon>
        <taxon>Comamonadaceae</taxon>
        <taxon>Corticibacter</taxon>
    </lineage>
</organism>